<evidence type="ECO:0000256" key="6">
    <source>
        <dbReference type="ARBA" id="ARBA00038411"/>
    </source>
</evidence>
<reference evidence="9" key="1">
    <citation type="submission" date="2023-10" db="EMBL/GenBank/DDBJ databases">
        <title>Genome assembly of Pristionchus species.</title>
        <authorList>
            <person name="Yoshida K."/>
            <person name="Sommer R.J."/>
        </authorList>
    </citation>
    <scope>NUCLEOTIDE SEQUENCE</scope>
    <source>
        <strain evidence="9">RS5133</strain>
    </source>
</reference>
<dbReference type="InterPro" id="IPR010796">
    <property type="entry name" value="C2_B9-type_dom"/>
</dbReference>
<keyword evidence="5" id="KW-0966">Cell projection</keyword>
<evidence type="ECO:0000256" key="4">
    <source>
        <dbReference type="ARBA" id="ARBA00023212"/>
    </source>
</evidence>
<feature type="non-terminal residue" evidence="9">
    <location>
        <position position="1"/>
    </location>
</feature>
<evidence type="ECO:0000256" key="5">
    <source>
        <dbReference type="ARBA" id="ARBA00023273"/>
    </source>
</evidence>
<evidence type="ECO:0000256" key="2">
    <source>
        <dbReference type="ARBA" id="ARBA00022490"/>
    </source>
</evidence>
<feature type="region of interest" description="Disordered" evidence="8">
    <location>
        <begin position="190"/>
        <end position="211"/>
    </location>
</feature>
<name>A0AAV5WPC6_9BILA</name>
<evidence type="ECO:0000256" key="7">
    <source>
        <dbReference type="ARBA" id="ARBA00039274"/>
    </source>
</evidence>
<dbReference type="EMBL" id="BTSY01000006">
    <property type="protein sequence ID" value="GMT32826.1"/>
    <property type="molecule type" value="Genomic_DNA"/>
</dbReference>
<comment type="caution">
    <text evidence="9">The sequence shown here is derived from an EMBL/GenBank/DDBJ whole genome shotgun (WGS) entry which is preliminary data.</text>
</comment>
<sequence length="211" mass="23070">SSFILVITGQVESGYFPCTPSLYIRSSYHINSSAGWQKLTGEDALSTCCAIPNSGRFVVDLPLSATFRGTSPFRWPQIVFSCYGMDALGHDVCRGYGACPIPTVPGSHTREVPCFTPEASSSIQSLVGWITGRRPEFVDPGILVQEDGREVTKVKSQGVLQVKLNVMIRGTKQMGYDLFPSSLQRISEFPLPDFQPSESDNQKSQEPAAKV</sequence>
<comment type="subcellular location">
    <subcellularLocation>
        <location evidence="1">Cytoplasm</location>
        <location evidence="1">Cytoskeleton</location>
        <location evidence="1">Cilium basal body</location>
    </subcellularLocation>
</comment>
<keyword evidence="10" id="KW-1185">Reference proteome</keyword>
<accession>A0AAV5WPC6</accession>
<feature type="compositionally biased region" description="Polar residues" evidence="8">
    <location>
        <begin position="196"/>
        <end position="205"/>
    </location>
</feature>
<dbReference type="GO" id="GO:0036038">
    <property type="term" value="C:MKS complex"/>
    <property type="evidence" value="ECO:0007669"/>
    <property type="project" value="TreeGrafter"/>
</dbReference>
<dbReference type="PANTHER" id="PTHR12968">
    <property type="entry name" value="B9 DOMAIN-CONTAINING"/>
    <property type="match status" value="1"/>
</dbReference>
<organism evidence="9 10">
    <name type="scientific">Pristionchus fissidentatus</name>
    <dbReference type="NCBI Taxonomy" id="1538716"/>
    <lineage>
        <taxon>Eukaryota</taxon>
        <taxon>Metazoa</taxon>
        <taxon>Ecdysozoa</taxon>
        <taxon>Nematoda</taxon>
        <taxon>Chromadorea</taxon>
        <taxon>Rhabditida</taxon>
        <taxon>Rhabditina</taxon>
        <taxon>Diplogasteromorpha</taxon>
        <taxon>Diplogasteroidea</taxon>
        <taxon>Neodiplogasteridae</taxon>
        <taxon>Pristionchus</taxon>
    </lineage>
</organism>
<dbReference type="GO" id="GO:0060271">
    <property type="term" value="P:cilium assembly"/>
    <property type="evidence" value="ECO:0007669"/>
    <property type="project" value="TreeGrafter"/>
</dbReference>
<evidence type="ECO:0000256" key="1">
    <source>
        <dbReference type="ARBA" id="ARBA00004120"/>
    </source>
</evidence>
<dbReference type="Proteomes" id="UP001432322">
    <property type="component" value="Unassembled WGS sequence"/>
</dbReference>
<protein>
    <recommendedName>
        <fullName evidence="7">B9 domain-containing protein 1</fullName>
    </recommendedName>
</protein>
<keyword evidence="4" id="KW-0206">Cytoskeleton</keyword>
<evidence type="ECO:0000313" key="10">
    <source>
        <dbReference type="Proteomes" id="UP001432322"/>
    </source>
</evidence>
<keyword evidence="3" id="KW-0970">Cilium biogenesis/degradation</keyword>
<gene>
    <name evidence="9" type="ORF">PFISCL1PPCAC_24123</name>
</gene>
<evidence type="ECO:0000313" key="9">
    <source>
        <dbReference type="EMBL" id="GMT32826.1"/>
    </source>
</evidence>
<dbReference type="AlphaFoldDB" id="A0AAV5WPC6"/>
<keyword evidence="2" id="KW-0963">Cytoplasm</keyword>
<evidence type="ECO:0000256" key="3">
    <source>
        <dbReference type="ARBA" id="ARBA00022794"/>
    </source>
</evidence>
<dbReference type="Pfam" id="PF07162">
    <property type="entry name" value="B9-C2"/>
    <property type="match status" value="1"/>
</dbReference>
<comment type="similarity">
    <text evidence="6">Belongs to the B9D family.</text>
</comment>
<dbReference type="PROSITE" id="PS51381">
    <property type="entry name" value="C2_B9"/>
    <property type="match status" value="1"/>
</dbReference>
<dbReference type="PANTHER" id="PTHR12968:SF1">
    <property type="entry name" value="B9 DOMAIN-CONTAINING PROTEIN 1"/>
    <property type="match status" value="1"/>
</dbReference>
<proteinExistence type="inferred from homology"/>
<evidence type="ECO:0000256" key="8">
    <source>
        <dbReference type="SAM" id="MobiDB-lite"/>
    </source>
</evidence>